<reference evidence="2" key="1">
    <citation type="submission" date="2022-04" db="EMBL/GenBank/DDBJ databases">
        <title>Carnegiea gigantea Genome sequencing and assembly v2.</title>
        <authorList>
            <person name="Copetti D."/>
            <person name="Sanderson M.J."/>
            <person name="Burquez A."/>
            <person name="Wojciechowski M.F."/>
        </authorList>
    </citation>
    <scope>NUCLEOTIDE SEQUENCE</scope>
    <source>
        <strain evidence="2">SGP5-SGP5p</strain>
        <tissue evidence="2">Aerial part</tissue>
    </source>
</reference>
<evidence type="ECO:0000313" key="3">
    <source>
        <dbReference type="Proteomes" id="UP001153076"/>
    </source>
</evidence>
<dbReference type="PANTHER" id="PTHR46503">
    <property type="entry name" value="INTER-ALPHA-TRYPSIN INHIBITOR HEAVY CHAIN-LIKE PROTEIN"/>
    <property type="match status" value="1"/>
</dbReference>
<dbReference type="OrthoDB" id="1938445at2759"/>
<evidence type="ECO:0000313" key="2">
    <source>
        <dbReference type="EMBL" id="KAJ8430741.1"/>
    </source>
</evidence>
<accession>A0A9Q1Q758</accession>
<keyword evidence="3" id="KW-1185">Reference proteome</keyword>
<dbReference type="Proteomes" id="UP001153076">
    <property type="component" value="Unassembled WGS sequence"/>
</dbReference>
<proteinExistence type="predicted"/>
<dbReference type="AlphaFoldDB" id="A0A9Q1Q758"/>
<organism evidence="2 3">
    <name type="scientific">Carnegiea gigantea</name>
    <dbReference type="NCBI Taxonomy" id="171969"/>
    <lineage>
        <taxon>Eukaryota</taxon>
        <taxon>Viridiplantae</taxon>
        <taxon>Streptophyta</taxon>
        <taxon>Embryophyta</taxon>
        <taxon>Tracheophyta</taxon>
        <taxon>Spermatophyta</taxon>
        <taxon>Magnoliopsida</taxon>
        <taxon>eudicotyledons</taxon>
        <taxon>Gunneridae</taxon>
        <taxon>Pentapetalae</taxon>
        <taxon>Caryophyllales</taxon>
        <taxon>Cactineae</taxon>
        <taxon>Cactaceae</taxon>
        <taxon>Cactoideae</taxon>
        <taxon>Echinocereeae</taxon>
        <taxon>Carnegiea</taxon>
    </lineage>
</organism>
<dbReference type="EMBL" id="JAKOGI010000761">
    <property type="protein sequence ID" value="KAJ8430741.1"/>
    <property type="molecule type" value="Genomic_DNA"/>
</dbReference>
<gene>
    <name evidence="2" type="ORF">Cgig2_009632</name>
</gene>
<protein>
    <submittedName>
        <fullName evidence="2">Uncharacterized protein</fullName>
    </submittedName>
</protein>
<dbReference type="PANTHER" id="PTHR46503:SF1">
    <property type="entry name" value="INTER-ALPHA-TRYPSIN INHIBITOR HEAVY CHAIN-LIKE PROTEIN"/>
    <property type="match status" value="1"/>
</dbReference>
<feature type="region of interest" description="Disordered" evidence="1">
    <location>
        <begin position="72"/>
        <end position="93"/>
    </location>
</feature>
<name>A0A9Q1Q758_9CARY</name>
<feature type="region of interest" description="Disordered" evidence="1">
    <location>
        <begin position="181"/>
        <end position="203"/>
    </location>
</feature>
<evidence type="ECO:0000256" key="1">
    <source>
        <dbReference type="SAM" id="MobiDB-lite"/>
    </source>
</evidence>
<comment type="caution">
    <text evidence="2">The sequence shown here is derived from an EMBL/GenBank/DDBJ whole genome shotgun (WGS) entry which is preliminary data.</text>
</comment>
<sequence>MQLQNSTLNVKNISLTPRFSLLLLPDSSPWHSPDAPPTRLPPVSTFASAITSPHRPPVFALLFAPSPASTPVPDSTTHCPRARQKSQPPTLKFGPPPVATHRLCLPLSKSRPRCSRNVFCCENWKIALVLAIHQISMCTAEAWLLEDKRLETKVAMMSIHNSISCEYTPMVLLMSDTLKKEPDARPKKKKTSKKYAAVKEEPKPQKVKELRNLGIGFGDMNATAENIPPGPCGA</sequence>